<feature type="transmembrane region" description="Helical" evidence="12">
    <location>
        <begin position="112"/>
        <end position="133"/>
    </location>
</feature>
<evidence type="ECO:0000259" key="14">
    <source>
        <dbReference type="PROSITE" id="PS50929"/>
    </source>
</evidence>
<reference evidence="16" key="1">
    <citation type="submission" date="2017-01" db="EMBL/GenBank/DDBJ databases">
        <title>Comparative genomics of anhydrobiosis in the tardigrade Hypsibius dujardini.</title>
        <authorList>
            <person name="Yoshida Y."/>
            <person name="Koutsovoulos G."/>
            <person name="Laetsch D."/>
            <person name="Stevens L."/>
            <person name="Kumar S."/>
            <person name="Horikawa D."/>
            <person name="Ishino K."/>
            <person name="Komine S."/>
            <person name="Tomita M."/>
            <person name="Blaxter M."/>
            <person name="Arakawa K."/>
        </authorList>
    </citation>
    <scope>NUCLEOTIDE SEQUENCE [LARGE SCALE GENOMIC DNA]</scope>
    <source>
        <strain evidence="16">Z151</strain>
    </source>
</reference>
<keyword evidence="5" id="KW-0677">Repeat</keyword>
<feature type="transmembrane region" description="Helical" evidence="12">
    <location>
        <begin position="299"/>
        <end position="318"/>
    </location>
</feature>
<dbReference type="InterPro" id="IPR027417">
    <property type="entry name" value="P-loop_NTPase"/>
</dbReference>
<evidence type="ECO:0000256" key="11">
    <source>
        <dbReference type="ARBA" id="ARBA00047523"/>
    </source>
</evidence>
<dbReference type="InterPro" id="IPR003439">
    <property type="entry name" value="ABC_transporter-like_ATP-bd"/>
</dbReference>
<dbReference type="InterPro" id="IPR017871">
    <property type="entry name" value="ABC_transporter-like_CS"/>
</dbReference>
<evidence type="ECO:0000256" key="5">
    <source>
        <dbReference type="ARBA" id="ARBA00022737"/>
    </source>
</evidence>
<evidence type="ECO:0000313" key="15">
    <source>
        <dbReference type="EMBL" id="OQV18389.1"/>
    </source>
</evidence>
<evidence type="ECO:0000256" key="3">
    <source>
        <dbReference type="ARBA" id="ARBA00022448"/>
    </source>
</evidence>
<dbReference type="Pfam" id="PF00664">
    <property type="entry name" value="ABC_membrane"/>
    <property type="match status" value="2"/>
</dbReference>
<name>A0A1W0WT57_HYPEX</name>
<accession>A0A1W0WT57</accession>
<comment type="subcellular location">
    <subcellularLocation>
        <location evidence="1">Vacuole membrane</location>
        <topology evidence="1">Multi-pass membrane protein</topology>
    </subcellularLocation>
</comment>
<feature type="transmembrane region" description="Helical" evidence="12">
    <location>
        <begin position="423"/>
        <end position="451"/>
    </location>
</feature>
<dbReference type="SUPFAM" id="SSF52540">
    <property type="entry name" value="P-loop containing nucleoside triphosphate hydrolases"/>
    <property type="match status" value="2"/>
</dbReference>
<dbReference type="Gene3D" id="3.40.50.300">
    <property type="entry name" value="P-loop containing nucleotide triphosphate hydrolases"/>
    <property type="match status" value="2"/>
</dbReference>
<feature type="domain" description="ABC transmembrane type-1" evidence="14">
    <location>
        <begin position="943"/>
        <end position="1229"/>
    </location>
</feature>
<comment type="catalytic activity">
    <reaction evidence="11">
        <text>leukotriene C4(in) + ATP + H2O = leukotriene C4(out) + ADP + phosphate + H(+)</text>
        <dbReference type="Rhea" id="RHEA:38963"/>
        <dbReference type="ChEBI" id="CHEBI:15377"/>
        <dbReference type="ChEBI" id="CHEBI:15378"/>
        <dbReference type="ChEBI" id="CHEBI:30616"/>
        <dbReference type="ChEBI" id="CHEBI:43474"/>
        <dbReference type="ChEBI" id="CHEBI:57973"/>
        <dbReference type="ChEBI" id="CHEBI:456216"/>
    </reaction>
    <physiologicalReaction direction="left-to-right" evidence="11">
        <dbReference type="Rhea" id="RHEA:38964"/>
    </physiologicalReaction>
</comment>
<evidence type="ECO:0000259" key="13">
    <source>
        <dbReference type="PROSITE" id="PS50893"/>
    </source>
</evidence>
<keyword evidence="4 12" id="KW-0812">Transmembrane</keyword>
<dbReference type="PROSITE" id="PS50929">
    <property type="entry name" value="ABC_TM1F"/>
    <property type="match status" value="2"/>
</dbReference>
<sequence length="1503" mass="168103">MSSYLCRGPYWDDKVTWHTSDPDFTDCFQKTVLVWLPAAFLCLCAPIEICLAFRHGTTNYVPNRLLKQLFRLKSILTAFLAAITCAEVAYFAKYVNESVNGLNPHAPNLPVRFANLSSAVVRLLTYGMHIAFLYLDRRRGRRSSVILFFFWLILVITEGINFRTNIKFAINGNLSEASPLRLSRFMVHLIQYPLLLLQLILSALSPGDEGDVEKSLSPEKRSSFLNQALFWWFNSLLYRGYKTTLRPDDVWDLNPNEKAKNVAAAFLERLAAKKQDLQLGRTLLQTFWPELLYSAALRFSYNIMLFLIPEILRLLINFAKDRSAELWKGYMFAALLLIASIMQSIFVGHCVHQCNRLGLKLRTALMSAVYRKVIRVAQFADGTSSIGQPTNLITIDSQRIMDLTQYINQIWEVPLQIVVGTILLYRVLGVSSLAGLGVMIVSVPILGMVAVRIKKLQMTQMASKDQRIRLTGEFFRAIKNLKLYAWEEVYAKQILQHRKDEIRNLKQSAYLQANITAYSIISPFIVGLAVFATYVLSDSSNILDSTKAFVAMAIFNILKNSITLLPPTIGIVVQAMVCEGRLSHALKSPEADTYVDKSSTAHRTEPAVKITNADFSWAKQSMICLHNIQFRAQQGQLIGIIGQAGSGKTALCRALLGLMHRRSGAIATTARIAYMPQQAWLQSQTLKKNILFGRPMQETRYQATITGCALTEDLQRLQSGDETELGDQGSNLSGGQKQRICLARTVYGDEDVFVLDDPFSALDPKVSEQVFQTVVGPAGFLQGKTRIVVTSGYRFLPYFDHLIVMDDGRITRSGSFEELLAQGDNFSTFLQTRLMKEVRREVNANPVVFEPPNSELSLNVPVLTLQVPYRDEDTLSHKSDSSARGLIVRDRSTGTLDTTAVKPDVKTLTAETKSANAEVAAGKSTNWKSCLSIVGPATVKIIFLIVFTNTMSTVFSVGSSIWLSKWTQENQTTITGEQDTAMRDYRLGYYGLFGVGQGIFLFVSMLMLSFGLTRASRILHNKMMRQLVRAPLYFFDMTPLGRITNRFSADIDAIDVTVPLSLRQCISSVFNILATFSVLIYSYPVFTAFMVPIAVVYSLLQYFYASTSRQLKQLESASRSKILSHYQETISGAGLIAVFGERQRFAEEFDGFLDAYNRMAYSSLTAQRWLSLRLELIGNVVAFIAAMLAVYGRDAWGIDPGTVGLSITYAVQVTQVLSRFVQRMTDLQMTFVAIERVVEYTKCPQEAKWVLDDSRPHREWPQQGAVTFYDYKTRYRPDLDLALSGISCSIAPGEKIGIVGRTGAGKSSLSLGLFRIVEAVGGGIAIDGLDVSTIGLHDLRSRITIIPQDPFMLSGSLRSNLDPTTAMSDEDIWKALEIAHLKRYISQLPEGLQYKMTEGGTNFSVGQRQMFCLARAILRRPKLLLMDEATASLDAQTDELLQEAISNAFSDCTVITIAHRLQSILNSDRIMVLDKGKIIEMDRPATLLSDVHSSFYSLANHGH</sequence>
<dbReference type="Pfam" id="PF24357">
    <property type="entry name" value="TMD0_ABC"/>
    <property type="match status" value="1"/>
</dbReference>
<dbReference type="InterPro" id="IPR003593">
    <property type="entry name" value="AAA+_ATPase"/>
</dbReference>
<evidence type="ECO:0000256" key="6">
    <source>
        <dbReference type="ARBA" id="ARBA00022741"/>
    </source>
</evidence>
<dbReference type="SMART" id="SM00382">
    <property type="entry name" value="AAA"/>
    <property type="match status" value="2"/>
</dbReference>
<evidence type="ECO:0000256" key="8">
    <source>
        <dbReference type="ARBA" id="ARBA00022989"/>
    </source>
</evidence>
<dbReference type="CDD" id="cd18595">
    <property type="entry name" value="ABC_6TM_MRP1_2_3_6_D1_like"/>
    <property type="match status" value="1"/>
</dbReference>
<evidence type="ECO:0000256" key="7">
    <source>
        <dbReference type="ARBA" id="ARBA00022840"/>
    </source>
</evidence>
<dbReference type="CDD" id="cd03244">
    <property type="entry name" value="ABCC_MRP_domain2"/>
    <property type="match status" value="1"/>
</dbReference>
<keyword evidence="9 12" id="KW-0472">Membrane</keyword>
<dbReference type="PROSITE" id="PS50893">
    <property type="entry name" value="ABC_TRANSPORTER_2"/>
    <property type="match status" value="2"/>
</dbReference>
<dbReference type="PANTHER" id="PTHR24223:SF443">
    <property type="entry name" value="MULTIDRUG-RESISTANCE LIKE PROTEIN 1, ISOFORM I"/>
    <property type="match status" value="1"/>
</dbReference>
<protein>
    <recommendedName>
        <fullName evidence="10">ABC-type glutathione-S-conjugate transporter</fullName>
        <ecNumber evidence="10">7.6.2.3</ecNumber>
    </recommendedName>
</protein>
<feature type="transmembrane region" description="Helical" evidence="12">
    <location>
        <begin position="74"/>
        <end position="92"/>
    </location>
</feature>
<dbReference type="InterPro" id="IPR036640">
    <property type="entry name" value="ABC1_TM_sf"/>
</dbReference>
<dbReference type="InterPro" id="IPR011527">
    <property type="entry name" value="ABC1_TM_dom"/>
</dbReference>
<dbReference type="PROSITE" id="PS00211">
    <property type="entry name" value="ABC_TRANSPORTER_1"/>
    <property type="match status" value="2"/>
</dbReference>
<proteinExistence type="inferred from homology"/>
<dbReference type="FunFam" id="1.20.1560.10:FF:000006">
    <property type="entry name" value="ATP-binding cassette, sub-family C (CFTR/MRP), member 9"/>
    <property type="match status" value="1"/>
</dbReference>
<feature type="transmembrane region" description="Helical" evidence="12">
    <location>
        <begin position="1089"/>
        <end position="1105"/>
    </location>
</feature>
<dbReference type="CDD" id="cd03250">
    <property type="entry name" value="ABCC_MRP_domain1"/>
    <property type="match status" value="1"/>
</dbReference>
<dbReference type="PANTHER" id="PTHR24223">
    <property type="entry name" value="ATP-BINDING CASSETTE SUB-FAMILY C"/>
    <property type="match status" value="1"/>
</dbReference>
<dbReference type="EC" id="7.6.2.3" evidence="10"/>
<dbReference type="Proteomes" id="UP000192578">
    <property type="component" value="Unassembled WGS sequence"/>
</dbReference>
<keyword evidence="6" id="KW-0547">Nucleotide-binding</keyword>
<dbReference type="SUPFAM" id="SSF90123">
    <property type="entry name" value="ABC transporter transmembrane region"/>
    <property type="match status" value="2"/>
</dbReference>
<dbReference type="OrthoDB" id="6500128at2759"/>
<keyword evidence="16" id="KW-1185">Reference proteome</keyword>
<feature type="domain" description="ABC transporter" evidence="13">
    <location>
        <begin position="1266"/>
        <end position="1500"/>
    </location>
</feature>
<comment type="caution">
    <text evidence="15">The sequence shown here is derived from an EMBL/GenBank/DDBJ whole genome shotgun (WGS) entry which is preliminary data.</text>
</comment>
<feature type="transmembrane region" description="Helical" evidence="12">
    <location>
        <begin position="32"/>
        <end position="53"/>
    </location>
</feature>
<feature type="transmembrane region" description="Helical" evidence="12">
    <location>
        <begin position="515"/>
        <end position="536"/>
    </location>
</feature>
<dbReference type="EMBL" id="MTYJ01000050">
    <property type="protein sequence ID" value="OQV18389.1"/>
    <property type="molecule type" value="Genomic_DNA"/>
</dbReference>
<evidence type="ECO:0000256" key="4">
    <source>
        <dbReference type="ARBA" id="ARBA00022692"/>
    </source>
</evidence>
<feature type="domain" description="ABC transmembrane type-1" evidence="14">
    <location>
        <begin position="302"/>
        <end position="574"/>
    </location>
</feature>
<dbReference type="GO" id="GO:0005524">
    <property type="term" value="F:ATP binding"/>
    <property type="evidence" value="ECO:0007669"/>
    <property type="project" value="UniProtKB-KW"/>
</dbReference>
<dbReference type="GO" id="GO:0015431">
    <property type="term" value="F:ABC-type glutathione S-conjugate transporter activity"/>
    <property type="evidence" value="ECO:0007669"/>
    <property type="project" value="UniProtKB-EC"/>
</dbReference>
<keyword evidence="3" id="KW-0813">Transport</keyword>
<dbReference type="InterPro" id="IPR056227">
    <property type="entry name" value="TMD0_ABC"/>
</dbReference>
<feature type="transmembrane region" description="Helical" evidence="12">
    <location>
        <begin position="989"/>
        <end position="1013"/>
    </location>
</feature>
<keyword evidence="8 12" id="KW-1133">Transmembrane helix</keyword>
<evidence type="ECO:0000256" key="12">
    <source>
        <dbReference type="SAM" id="Phobius"/>
    </source>
</evidence>
<feature type="transmembrane region" description="Helical" evidence="12">
    <location>
        <begin position="145"/>
        <end position="162"/>
    </location>
</feature>
<dbReference type="CDD" id="cd18603">
    <property type="entry name" value="ABC_6TM_MRP1_2_3_6_D2_like"/>
    <property type="match status" value="1"/>
</dbReference>
<dbReference type="GO" id="GO:0005774">
    <property type="term" value="C:vacuolar membrane"/>
    <property type="evidence" value="ECO:0007669"/>
    <property type="project" value="UniProtKB-SubCell"/>
</dbReference>
<dbReference type="FunFam" id="1.20.1560.10:FF:000010">
    <property type="entry name" value="Multidrug resistance-associated ABC transporter"/>
    <property type="match status" value="1"/>
</dbReference>
<dbReference type="Gene3D" id="1.20.1560.10">
    <property type="entry name" value="ABC transporter type 1, transmembrane domain"/>
    <property type="match status" value="2"/>
</dbReference>
<dbReference type="Pfam" id="PF00005">
    <property type="entry name" value="ABC_tran"/>
    <property type="match status" value="2"/>
</dbReference>
<organism evidence="15 16">
    <name type="scientific">Hypsibius exemplaris</name>
    <name type="common">Freshwater tardigrade</name>
    <dbReference type="NCBI Taxonomy" id="2072580"/>
    <lineage>
        <taxon>Eukaryota</taxon>
        <taxon>Metazoa</taxon>
        <taxon>Ecdysozoa</taxon>
        <taxon>Tardigrada</taxon>
        <taxon>Eutardigrada</taxon>
        <taxon>Parachela</taxon>
        <taxon>Hypsibioidea</taxon>
        <taxon>Hypsibiidae</taxon>
        <taxon>Hypsibius</taxon>
    </lineage>
</organism>
<dbReference type="GO" id="GO:0016887">
    <property type="term" value="F:ATP hydrolysis activity"/>
    <property type="evidence" value="ECO:0007669"/>
    <property type="project" value="InterPro"/>
</dbReference>
<feature type="transmembrane region" description="Helical" evidence="12">
    <location>
        <begin position="330"/>
        <end position="349"/>
    </location>
</feature>
<evidence type="ECO:0000256" key="1">
    <source>
        <dbReference type="ARBA" id="ARBA00004128"/>
    </source>
</evidence>
<evidence type="ECO:0000256" key="2">
    <source>
        <dbReference type="ARBA" id="ARBA00009726"/>
    </source>
</evidence>
<feature type="transmembrane region" description="Helical" evidence="12">
    <location>
        <begin position="941"/>
        <end position="963"/>
    </location>
</feature>
<feature type="transmembrane region" description="Helical" evidence="12">
    <location>
        <begin position="1172"/>
        <end position="1191"/>
    </location>
</feature>
<gene>
    <name evidence="15" type="ORF">BV898_07593</name>
</gene>
<evidence type="ECO:0000313" key="16">
    <source>
        <dbReference type="Proteomes" id="UP000192578"/>
    </source>
</evidence>
<dbReference type="FunFam" id="3.40.50.300:FF:000074">
    <property type="entry name" value="Multidrug resistance-associated protein 5 isoform 1"/>
    <property type="match status" value="1"/>
</dbReference>
<comment type="similarity">
    <text evidence="2">Belongs to the ABC transporter superfamily. ABCC family. Conjugate transporter (TC 3.A.1.208) subfamily.</text>
</comment>
<dbReference type="InterPro" id="IPR050173">
    <property type="entry name" value="ABC_transporter_C-like"/>
</dbReference>
<keyword evidence="7" id="KW-0067">ATP-binding</keyword>
<evidence type="ECO:0000256" key="10">
    <source>
        <dbReference type="ARBA" id="ARBA00024220"/>
    </source>
</evidence>
<evidence type="ECO:0000256" key="9">
    <source>
        <dbReference type="ARBA" id="ARBA00023136"/>
    </source>
</evidence>
<feature type="domain" description="ABC transporter" evidence="13">
    <location>
        <begin position="608"/>
        <end position="832"/>
    </location>
</feature>
<dbReference type="FunFam" id="3.40.50.300:FF:000997">
    <property type="entry name" value="Multidrug resistance-associated protein 1"/>
    <property type="match status" value="1"/>
</dbReference>